<evidence type="ECO:0000313" key="1">
    <source>
        <dbReference type="EMBL" id="CCB43521.1"/>
    </source>
</evidence>
<organism evidence="1 2">
    <name type="scientific">Vitis vinifera</name>
    <name type="common">Grape</name>
    <dbReference type="NCBI Taxonomy" id="29760"/>
    <lineage>
        <taxon>Eukaryota</taxon>
        <taxon>Viridiplantae</taxon>
        <taxon>Streptophyta</taxon>
        <taxon>Embryophyta</taxon>
        <taxon>Tracheophyta</taxon>
        <taxon>Spermatophyta</taxon>
        <taxon>Magnoliopsida</taxon>
        <taxon>eudicotyledons</taxon>
        <taxon>Gunneridae</taxon>
        <taxon>Pentapetalae</taxon>
        <taxon>rosids</taxon>
        <taxon>Vitales</taxon>
        <taxon>Vitaceae</taxon>
        <taxon>Viteae</taxon>
        <taxon>Vitis</taxon>
    </lineage>
</organism>
<sequence>MALSQGSRGNNSRFMDRFF</sequence>
<keyword evidence="2" id="KW-1185">Reference proteome</keyword>
<dbReference type="EMBL" id="FN594951">
    <property type="protein sequence ID" value="CCB43521.1"/>
    <property type="molecule type" value="Genomic_DNA"/>
</dbReference>
<dbReference type="InParanoid" id="F6GUW3"/>
<dbReference type="HOGENOM" id="CLU_3430176_0_0_1"/>
<gene>
    <name evidence="1" type="ordered locus">VIT_06s0004g05720</name>
</gene>
<dbReference type="AlphaFoldDB" id="F6GUW3"/>
<dbReference type="Proteomes" id="UP000009183">
    <property type="component" value="Chromosome 6"/>
</dbReference>
<accession>F6GUW3</accession>
<reference evidence="2" key="1">
    <citation type="journal article" date="2007" name="Nature">
        <title>The grapevine genome sequence suggests ancestral hexaploidization in major angiosperm phyla.</title>
        <authorList>
            <consortium name="The French-Italian Public Consortium for Grapevine Genome Characterization."/>
            <person name="Jaillon O."/>
            <person name="Aury J.-M."/>
            <person name="Noel B."/>
            <person name="Policriti A."/>
            <person name="Clepet C."/>
            <person name="Casagrande A."/>
            <person name="Choisne N."/>
            <person name="Aubourg S."/>
            <person name="Vitulo N."/>
            <person name="Jubin C."/>
            <person name="Vezzi A."/>
            <person name="Legeai F."/>
            <person name="Hugueney P."/>
            <person name="Dasilva C."/>
            <person name="Horner D."/>
            <person name="Mica E."/>
            <person name="Jublot D."/>
            <person name="Poulain J."/>
            <person name="Bruyere C."/>
            <person name="Billault A."/>
            <person name="Segurens B."/>
            <person name="Gouyvenoux M."/>
            <person name="Ugarte E."/>
            <person name="Cattonaro F."/>
            <person name="Anthouard V."/>
            <person name="Vico V."/>
            <person name="Del Fabbro C."/>
            <person name="Alaux M."/>
            <person name="Di Gaspero G."/>
            <person name="Dumas V."/>
            <person name="Felice N."/>
            <person name="Paillard S."/>
            <person name="Juman I."/>
            <person name="Moroldo M."/>
            <person name="Scalabrin S."/>
            <person name="Canaguier A."/>
            <person name="Le Clainche I."/>
            <person name="Malacrida G."/>
            <person name="Durand E."/>
            <person name="Pesole G."/>
            <person name="Laucou V."/>
            <person name="Chatelet P."/>
            <person name="Merdinoglu D."/>
            <person name="Delledonne M."/>
            <person name="Pezzotti M."/>
            <person name="Lecharny A."/>
            <person name="Scarpelli C."/>
            <person name="Artiguenave F."/>
            <person name="Pe M.E."/>
            <person name="Valle G."/>
            <person name="Morgante M."/>
            <person name="Caboche M."/>
            <person name="Adam-Blondon A.-F."/>
            <person name="Weissenbach J."/>
            <person name="Quetier F."/>
            <person name="Wincker P."/>
        </authorList>
    </citation>
    <scope>NUCLEOTIDE SEQUENCE [LARGE SCALE GENOMIC DNA]</scope>
    <source>
        <strain evidence="2">cv. Pinot noir / PN40024</strain>
    </source>
</reference>
<proteinExistence type="predicted"/>
<evidence type="ECO:0000313" key="2">
    <source>
        <dbReference type="Proteomes" id="UP000009183"/>
    </source>
</evidence>
<name>F6GUW3_VITVI</name>
<protein>
    <submittedName>
        <fullName evidence="1">Uncharacterized protein</fullName>
    </submittedName>
</protein>